<evidence type="ECO:0000313" key="2">
    <source>
        <dbReference type="Proteomes" id="UP000092819"/>
    </source>
</evidence>
<dbReference type="EMBL" id="FLQZ01000064">
    <property type="protein sequence ID" value="SBT14189.1"/>
    <property type="molecule type" value="Genomic_DNA"/>
</dbReference>
<name>A0A1C3JGC0_9VIBR</name>
<protein>
    <submittedName>
        <fullName evidence="1">Uncharacterized protein</fullName>
    </submittedName>
</protein>
<evidence type="ECO:0000313" key="1">
    <source>
        <dbReference type="EMBL" id="SBT14189.1"/>
    </source>
</evidence>
<keyword evidence="2" id="KW-1185">Reference proteome</keyword>
<dbReference type="AlphaFoldDB" id="A0A1C3JGC0"/>
<dbReference type="Proteomes" id="UP000092819">
    <property type="component" value="Unassembled WGS sequence"/>
</dbReference>
<gene>
    <name evidence="1" type="ORF">VCE7224_02951</name>
</gene>
<accession>A0A1C3JGC0</accession>
<reference evidence="2" key="1">
    <citation type="submission" date="2016-06" db="EMBL/GenBank/DDBJ databases">
        <authorList>
            <person name="Rodrigo-Torres L."/>
            <person name="Arahal D.R."/>
        </authorList>
    </citation>
    <scope>NUCLEOTIDE SEQUENCE [LARGE SCALE GENOMIC DNA]</scope>
    <source>
        <strain evidence="2">CECT 7224</strain>
    </source>
</reference>
<sequence length="37" mass="3949">MNKTVLAIAIGVVPHIALADYDSISNYQGKPATQPHD</sequence>
<organism evidence="1 2">
    <name type="scientific">Vibrio celticus</name>
    <dbReference type="NCBI Taxonomy" id="446372"/>
    <lineage>
        <taxon>Bacteria</taxon>
        <taxon>Pseudomonadati</taxon>
        <taxon>Pseudomonadota</taxon>
        <taxon>Gammaproteobacteria</taxon>
        <taxon>Vibrionales</taxon>
        <taxon>Vibrionaceae</taxon>
        <taxon>Vibrio</taxon>
    </lineage>
</organism>
<proteinExistence type="predicted"/>